<evidence type="ECO:0000313" key="3">
    <source>
        <dbReference type="Proteomes" id="UP000254060"/>
    </source>
</evidence>
<dbReference type="Pfam" id="PF00535">
    <property type="entry name" value="Glycos_transf_2"/>
    <property type="match status" value="1"/>
</dbReference>
<reference evidence="2 3" key="1">
    <citation type="submission" date="2018-06" db="EMBL/GenBank/DDBJ databases">
        <authorList>
            <consortium name="Pathogen Informatics"/>
            <person name="Doyle S."/>
        </authorList>
    </citation>
    <scope>NUCLEOTIDE SEQUENCE [LARGE SCALE GENOMIC DNA]</scope>
    <source>
        <strain evidence="2 3">NCTC13163</strain>
    </source>
</reference>
<evidence type="ECO:0000259" key="1">
    <source>
        <dbReference type="Pfam" id="PF00535"/>
    </source>
</evidence>
<dbReference type="GO" id="GO:0016757">
    <property type="term" value="F:glycosyltransferase activity"/>
    <property type="evidence" value="ECO:0007669"/>
    <property type="project" value="UniProtKB-KW"/>
</dbReference>
<sequence length="435" mass="48861">MSGYEEQLAAVQAEKKAWTRKVDEQFQPLRLPTFLEGPTVRGVSVIVASHDSVELLKACLASLERQTLQPLQPSLVEWVLVFNGPNRQALHDASLSYGKDVTVHRLLEEEANVGIARNRGLDAATRQYVTFLDEDDTLSESYLEALFARALPDRIVIADIQDRDPEGKPLTSPLHREFLRLAGQDWAYEQMSQLLTLNACKLVPTVYAKRTAYEPSLKSGEDVVYFSTLFATFTPRVELLAPDTEAIYYRQVREQSVSRQAQSHDFSVRQRMAVIEALNALLDQADESTRRLIERKIDAQTSMMSLYYRDAADERATIRDLVAEAGLSYFSYSVLNQHAASSGVVIGDKLERADALIATYPDTAVIRVYLLNPYTRAKLKEVVTDDQFRRLTFANVSVSNWSLLPEVCYSVGDVRAAALSTEYLLGTNVRAVRPV</sequence>
<dbReference type="SUPFAM" id="SSF53448">
    <property type="entry name" value="Nucleotide-diphospho-sugar transferases"/>
    <property type="match status" value="1"/>
</dbReference>
<organism evidence="2 3">
    <name type="scientific">Exiguobacterium aurantiacum</name>
    <dbReference type="NCBI Taxonomy" id="33987"/>
    <lineage>
        <taxon>Bacteria</taxon>
        <taxon>Bacillati</taxon>
        <taxon>Bacillota</taxon>
        <taxon>Bacilli</taxon>
        <taxon>Bacillales</taxon>
        <taxon>Bacillales Family XII. Incertae Sedis</taxon>
        <taxon>Exiguobacterium</taxon>
    </lineage>
</organism>
<evidence type="ECO:0000313" key="2">
    <source>
        <dbReference type="EMBL" id="STO07366.1"/>
    </source>
</evidence>
<dbReference type="CDD" id="cd00761">
    <property type="entry name" value="Glyco_tranf_GTA_type"/>
    <property type="match status" value="1"/>
</dbReference>
<keyword evidence="2" id="KW-0328">Glycosyltransferase</keyword>
<accession>A0A377FS99</accession>
<dbReference type="Gene3D" id="3.90.550.10">
    <property type="entry name" value="Spore Coat Polysaccharide Biosynthesis Protein SpsA, Chain A"/>
    <property type="match status" value="1"/>
</dbReference>
<gene>
    <name evidence="2" type="ORF">NCTC13163_00712</name>
</gene>
<dbReference type="OrthoDB" id="396512at2"/>
<dbReference type="EC" id="2.4.1.-" evidence="2"/>
<dbReference type="STRING" id="1397694.GCA_000702585_01227"/>
<keyword evidence="2" id="KW-0808">Transferase</keyword>
<dbReference type="InterPro" id="IPR001173">
    <property type="entry name" value="Glyco_trans_2-like"/>
</dbReference>
<feature type="domain" description="Glycosyltransferase 2-like" evidence="1">
    <location>
        <begin position="44"/>
        <end position="175"/>
    </location>
</feature>
<dbReference type="InterPro" id="IPR029044">
    <property type="entry name" value="Nucleotide-diphossugar_trans"/>
</dbReference>
<protein>
    <submittedName>
        <fullName evidence="2">PGL/p-HBAD biosynthesis glycosyltransferase Rv2957/MT3031</fullName>
        <ecNumber evidence="2">2.4.1.-</ecNumber>
    </submittedName>
</protein>
<proteinExistence type="predicted"/>
<dbReference type="RefSeq" id="WP_029334465.1">
    <property type="nucleotide sequence ID" value="NZ_UGGP01000001.1"/>
</dbReference>
<name>A0A377FS99_9BACL</name>
<dbReference type="AlphaFoldDB" id="A0A377FS99"/>
<dbReference type="Proteomes" id="UP000254060">
    <property type="component" value="Unassembled WGS sequence"/>
</dbReference>
<dbReference type="EMBL" id="UGGP01000001">
    <property type="protein sequence ID" value="STO07366.1"/>
    <property type="molecule type" value="Genomic_DNA"/>
</dbReference>